<evidence type="ECO:0000259" key="13">
    <source>
        <dbReference type="PROSITE" id="PS50110"/>
    </source>
</evidence>
<dbReference type="PROSITE" id="PS00675">
    <property type="entry name" value="SIGMA54_INTERACT_1"/>
    <property type="match status" value="1"/>
</dbReference>
<reference evidence="14 15" key="1">
    <citation type="submission" date="2015-05" db="EMBL/GenBank/DDBJ databases">
        <title>Complete genome sequence of a sulfur-oxidizing gammaproteobacterium strain HA5.</title>
        <authorList>
            <person name="Miura A."/>
            <person name="Kojima H."/>
            <person name="Fukui M."/>
        </authorList>
    </citation>
    <scope>NUCLEOTIDE SEQUENCE [LARGE SCALE GENOMIC DNA]</scope>
    <source>
        <strain evidence="14 15">HA5</strain>
    </source>
</reference>
<dbReference type="Pfam" id="PF25601">
    <property type="entry name" value="AAA_lid_14"/>
    <property type="match status" value="1"/>
</dbReference>
<dbReference type="SUPFAM" id="SSF46689">
    <property type="entry name" value="Homeodomain-like"/>
    <property type="match status" value="1"/>
</dbReference>
<dbReference type="CDD" id="cd00009">
    <property type="entry name" value="AAA"/>
    <property type="match status" value="1"/>
</dbReference>
<dbReference type="PANTHER" id="PTHR32071:SF113">
    <property type="entry name" value="ALGINATE BIOSYNTHESIS TRANSCRIPTIONAL REGULATORY PROTEIN ALGB"/>
    <property type="match status" value="1"/>
</dbReference>
<keyword evidence="2" id="KW-0963">Cytoplasm</keyword>
<dbReference type="Proteomes" id="UP000243180">
    <property type="component" value="Chromosome"/>
</dbReference>
<dbReference type="InterPro" id="IPR002078">
    <property type="entry name" value="Sigma_54_int"/>
</dbReference>
<dbReference type="SUPFAM" id="SSF52540">
    <property type="entry name" value="P-loop containing nucleoside triphosphate hydrolases"/>
    <property type="match status" value="1"/>
</dbReference>
<name>A0A1B4XGV6_9GAMM</name>
<dbReference type="RefSeq" id="WP_096360845.1">
    <property type="nucleotide sequence ID" value="NZ_AP014879.1"/>
</dbReference>
<dbReference type="PROSITE" id="PS50110">
    <property type="entry name" value="RESPONSE_REGULATORY"/>
    <property type="match status" value="1"/>
</dbReference>
<dbReference type="Gene3D" id="1.10.10.60">
    <property type="entry name" value="Homeodomain-like"/>
    <property type="match status" value="1"/>
</dbReference>
<keyword evidence="8" id="KW-0238">DNA-binding</keyword>
<evidence type="ECO:0000313" key="14">
    <source>
        <dbReference type="EMBL" id="BAV34052.1"/>
    </source>
</evidence>
<keyword evidence="10" id="KW-0804">Transcription</keyword>
<evidence type="ECO:0000256" key="3">
    <source>
        <dbReference type="ARBA" id="ARBA00022553"/>
    </source>
</evidence>
<dbReference type="SMART" id="SM00448">
    <property type="entry name" value="REC"/>
    <property type="match status" value="1"/>
</dbReference>
<dbReference type="PROSITE" id="PS00676">
    <property type="entry name" value="SIGMA54_INTERACT_2"/>
    <property type="match status" value="1"/>
</dbReference>
<dbReference type="GO" id="GO:0043565">
    <property type="term" value="F:sequence-specific DNA binding"/>
    <property type="evidence" value="ECO:0007669"/>
    <property type="project" value="InterPro"/>
</dbReference>
<dbReference type="Gene3D" id="3.40.50.300">
    <property type="entry name" value="P-loop containing nucleotide triphosphate hydrolases"/>
    <property type="match status" value="1"/>
</dbReference>
<sequence length="471" mass="53043">MNRNTILVVDDQSAHRDLCRSALNDAGFAVVTASSGAEALERLRGASFGLVLTDQIMPGMSGLELLRDIHRERPRLPVIIVTAHGTVETAVDAMKAGASDFIPKPFTPEELLLVVRRVLEHQDLVEEVRALRERVGDPYRFDRIVSKSPKMSEIFEMVRNLADLDTTVLITGETGTGKELVAHAIHYNSYRRDQRFVRINCGALTETLLESELFGHERGAFSGAVQARRGKFEYASGGTLLLDEIGDISQAMQLKLLRVLQEKEIQRVGGNETIAVDVRILATTNKNLEQAMAAGAFRSDLYYRLNVARIQLPPLRERMEDVPLLAEHFLRVFCEKTGRTLRGIGREAMNAMMDYDWPGNVRELANAIERAAVMAKEDHIAGIELPLRPERQRPEESDACLIDLPFKDGRQRALAHYEKTYLVQCLRRYHGNIGQSAQHCGIDAKTFYRKMQEYGLDKRDFKNIEEPVESG</sequence>
<dbReference type="Pfam" id="PF00072">
    <property type="entry name" value="Response_reg"/>
    <property type="match status" value="1"/>
</dbReference>
<keyword evidence="4" id="KW-0547">Nucleotide-binding</keyword>
<evidence type="ECO:0000256" key="4">
    <source>
        <dbReference type="ARBA" id="ARBA00022741"/>
    </source>
</evidence>
<dbReference type="InterPro" id="IPR058031">
    <property type="entry name" value="AAA_lid_NorR"/>
</dbReference>
<dbReference type="GO" id="GO:0005524">
    <property type="term" value="F:ATP binding"/>
    <property type="evidence" value="ECO:0007669"/>
    <property type="project" value="UniProtKB-KW"/>
</dbReference>
<evidence type="ECO:0000256" key="9">
    <source>
        <dbReference type="ARBA" id="ARBA00023159"/>
    </source>
</evidence>
<evidence type="ECO:0000256" key="5">
    <source>
        <dbReference type="ARBA" id="ARBA00022840"/>
    </source>
</evidence>
<dbReference type="OrthoDB" id="9804019at2"/>
<dbReference type="InterPro" id="IPR025944">
    <property type="entry name" value="Sigma_54_int_dom_CS"/>
</dbReference>
<dbReference type="FunFam" id="3.40.50.300:FF:000006">
    <property type="entry name" value="DNA-binding transcriptional regulator NtrC"/>
    <property type="match status" value="1"/>
</dbReference>
<keyword evidence="6" id="KW-0902">Two-component regulatory system</keyword>
<dbReference type="Gene3D" id="1.10.8.60">
    <property type="match status" value="1"/>
</dbReference>
<keyword evidence="9" id="KW-0010">Activator</keyword>
<comment type="subcellular location">
    <subcellularLocation>
        <location evidence="1">Cytoplasm</location>
    </subcellularLocation>
</comment>
<dbReference type="InterPro" id="IPR002197">
    <property type="entry name" value="HTH_Fis"/>
</dbReference>
<evidence type="ECO:0000256" key="7">
    <source>
        <dbReference type="ARBA" id="ARBA00023015"/>
    </source>
</evidence>
<dbReference type="InterPro" id="IPR001789">
    <property type="entry name" value="Sig_transdc_resp-reg_receiver"/>
</dbReference>
<dbReference type="InterPro" id="IPR027417">
    <property type="entry name" value="P-loop_NTPase"/>
</dbReference>
<dbReference type="Pfam" id="PF00158">
    <property type="entry name" value="Sigma54_activat"/>
    <property type="match status" value="1"/>
</dbReference>
<feature type="modified residue" description="4-aspartylphosphate" evidence="11">
    <location>
        <position position="54"/>
    </location>
</feature>
<evidence type="ECO:0000256" key="10">
    <source>
        <dbReference type="ARBA" id="ARBA00023163"/>
    </source>
</evidence>
<evidence type="ECO:0000256" key="1">
    <source>
        <dbReference type="ARBA" id="ARBA00004496"/>
    </source>
</evidence>
<accession>A0A1B4XGV6</accession>
<gene>
    <name evidence="14" type="ORF">SCL_1751</name>
</gene>
<feature type="domain" description="Sigma-54 factor interaction" evidence="12">
    <location>
        <begin position="144"/>
        <end position="373"/>
    </location>
</feature>
<evidence type="ECO:0000313" key="15">
    <source>
        <dbReference type="Proteomes" id="UP000243180"/>
    </source>
</evidence>
<evidence type="ECO:0000256" key="6">
    <source>
        <dbReference type="ARBA" id="ARBA00023012"/>
    </source>
</evidence>
<dbReference type="FunFam" id="3.40.50.2300:FF:000018">
    <property type="entry name" value="DNA-binding transcriptional regulator NtrC"/>
    <property type="match status" value="1"/>
</dbReference>
<dbReference type="SMART" id="SM00382">
    <property type="entry name" value="AAA"/>
    <property type="match status" value="1"/>
</dbReference>
<dbReference type="InterPro" id="IPR009057">
    <property type="entry name" value="Homeodomain-like_sf"/>
</dbReference>
<dbReference type="Gene3D" id="3.40.50.2300">
    <property type="match status" value="1"/>
</dbReference>
<keyword evidence="3 11" id="KW-0597">Phosphoprotein</keyword>
<proteinExistence type="predicted"/>
<dbReference type="Pfam" id="PF02954">
    <property type="entry name" value="HTH_8"/>
    <property type="match status" value="1"/>
</dbReference>
<evidence type="ECO:0000256" key="8">
    <source>
        <dbReference type="ARBA" id="ARBA00023125"/>
    </source>
</evidence>
<dbReference type="GO" id="GO:0006355">
    <property type="term" value="P:regulation of DNA-templated transcription"/>
    <property type="evidence" value="ECO:0007669"/>
    <property type="project" value="InterPro"/>
</dbReference>
<protein>
    <submittedName>
        <fullName evidence="14">Acetoacetate metabolism regulatory protein AtoC</fullName>
    </submittedName>
</protein>
<dbReference type="InParanoid" id="A0A1B4XGV6"/>
<dbReference type="EMBL" id="AP014879">
    <property type="protein sequence ID" value="BAV34052.1"/>
    <property type="molecule type" value="Genomic_DNA"/>
</dbReference>
<dbReference type="PROSITE" id="PS50045">
    <property type="entry name" value="SIGMA54_INTERACT_4"/>
    <property type="match status" value="1"/>
</dbReference>
<dbReference type="FunFam" id="1.10.8.60:FF:000014">
    <property type="entry name" value="DNA-binding transcriptional regulator NtrC"/>
    <property type="match status" value="1"/>
</dbReference>
<evidence type="ECO:0000256" key="11">
    <source>
        <dbReference type="PROSITE-ProRule" id="PRU00169"/>
    </source>
</evidence>
<keyword evidence="15" id="KW-1185">Reference proteome</keyword>
<dbReference type="InterPro" id="IPR025943">
    <property type="entry name" value="Sigma_54_int_dom_ATP-bd_2"/>
</dbReference>
<organism evidence="14 15">
    <name type="scientific">Sulfuricaulis limicola</name>
    <dbReference type="NCBI Taxonomy" id="1620215"/>
    <lineage>
        <taxon>Bacteria</taxon>
        <taxon>Pseudomonadati</taxon>
        <taxon>Pseudomonadota</taxon>
        <taxon>Gammaproteobacteria</taxon>
        <taxon>Acidiferrobacterales</taxon>
        <taxon>Acidiferrobacteraceae</taxon>
        <taxon>Sulfuricaulis</taxon>
    </lineage>
</organism>
<evidence type="ECO:0000256" key="2">
    <source>
        <dbReference type="ARBA" id="ARBA00022490"/>
    </source>
</evidence>
<dbReference type="SUPFAM" id="SSF52172">
    <property type="entry name" value="CheY-like"/>
    <property type="match status" value="1"/>
</dbReference>
<dbReference type="FunCoup" id="A0A1B4XGV6">
    <property type="interactions" value="203"/>
</dbReference>
<dbReference type="GO" id="GO:0000160">
    <property type="term" value="P:phosphorelay signal transduction system"/>
    <property type="evidence" value="ECO:0007669"/>
    <property type="project" value="UniProtKB-KW"/>
</dbReference>
<feature type="domain" description="Response regulatory" evidence="13">
    <location>
        <begin position="5"/>
        <end position="119"/>
    </location>
</feature>
<dbReference type="KEGG" id="slim:SCL_1751"/>
<dbReference type="PANTHER" id="PTHR32071">
    <property type="entry name" value="TRANSCRIPTIONAL REGULATORY PROTEIN"/>
    <property type="match status" value="1"/>
</dbReference>
<dbReference type="AlphaFoldDB" id="A0A1B4XGV6"/>
<evidence type="ECO:0000259" key="12">
    <source>
        <dbReference type="PROSITE" id="PS50045"/>
    </source>
</evidence>
<dbReference type="PROSITE" id="PS00688">
    <property type="entry name" value="SIGMA54_INTERACT_3"/>
    <property type="match status" value="1"/>
</dbReference>
<dbReference type="GO" id="GO:0005737">
    <property type="term" value="C:cytoplasm"/>
    <property type="evidence" value="ECO:0007669"/>
    <property type="project" value="UniProtKB-SubCell"/>
</dbReference>
<keyword evidence="7" id="KW-0805">Transcription regulation</keyword>
<dbReference type="InterPro" id="IPR011006">
    <property type="entry name" value="CheY-like_superfamily"/>
</dbReference>
<dbReference type="InterPro" id="IPR003593">
    <property type="entry name" value="AAA+_ATPase"/>
</dbReference>
<keyword evidence="5" id="KW-0067">ATP-binding</keyword>
<dbReference type="InterPro" id="IPR025662">
    <property type="entry name" value="Sigma_54_int_dom_ATP-bd_1"/>
</dbReference>